<dbReference type="GO" id="GO:0020037">
    <property type="term" value="F:heme binding"/>
    <property type="evidence" value="ECO:0007669"/>
    <property type="project" value="InterPro"/>
</dbReference>
<evidence type="ECO:0000256" key="10">
    <source>
        <dbReference type="ARBA" id="ARBA00023136"/>
    </source>
</evidence>
<dbReference type="GO" id="GO:0016705">
    <property type="term" value="F:oxidoreductase activity, acting on paired donors, with incorporation or reduction of molecular oxygen"/>
    <property type="evidence" value="ECO:0007669"/>
    <property type="project" value="InterPro"/>
</dbReference>
<dbReference type="PRINTS" id="PR00385">
    <property type="entry name" value="P450"/>
</dbReference>
<dbReference type="SUPFAM" id="SSF48264">
    <property type="entry name" value="Cytochrome P450"/>
    <property type="match status" value="1"/>
</dbReference>
<evidence type="ECO:0008006" key="16">
    <source>
        <dbReference type="Google" id="ProtNLM"/>
    </source>
</evidence>
<dbReference type="GO" id="GO:0005506">
    <property type="term" value="F:iron ion binding"/>
    <property type="evidence" value="ECO:0007669"/>
    <property type="project" value="InterPro"/>
</dbReference>
<comment type="cofactor">
    <cofactor evidence="11">
        <name>heme</name>
        <dbReference type="ChEBI" id="CHEBI:30413"/>
    </cofactor>
</comment>
<reference evidence="14 15" key="1">
    <citation type="journal article" date="2013" name="BMC Genomics">
        <title>The miniature genome of a carnivorous plant Genlisea aurea contains a low number of genes and short non-coding sequences.</title>
        <authorList>
            <person name="Leushkin E.V."/>
            <person name="Sutormin R.A."/>
            <person name="Nabieva E.R."/>
            <person name="Penin A.A."/>
            <person name="Kondrashov A.S."/>
            <person name="Logacheva M.D."/>
        </authorList>
    </citation>
    <scope>NUCLEOTIDE SEQUENCE [LARGE SCALE GENOMIC DNA]</scope>
</reference>
<dbReference type="Proteomes" id="UP000015453">
    <property type="component" value="Unassembled WGS sequence"/>
</dbReference>
<keyword evidence="8 11" id="KW-0408">Iron</keyword>
<accession>S8DFK2</accession>
<feature type="non-terminal residue" evidence="14">
    <location>
        <position position="1"/>
    </location>
</feature>
<dbReference type="InterPro" id="IPR017972">
    <property type="entry name" value="Cyt_P450_CS"/>
</dbReference>
<feature type="transmembrane region" description="Helical" evidence="13">
    <location>
        <begin position="6"/>
        <end position="24"/>
    </location>
</feature>
<evidence type="ECO:0000256" key="13">
    <source>
        <dbReference type="SAM" id="Phobius"/>
    </source>
</evidence>
<dbReference type="InterPro" id="IPR036396">
    <property type="entry name" value="Cyt_P450_sf"/>
</dbReference>
<proteinExistence type="inferred from homology"/>
<evidence type="ECO:0000256" key="4">
    <source>
        <dbReference type="ARBA" id="ARBA00022692"/>
    </source>
</evidence>
<keyword evidence="5 11" id="KW-0479">Metal-binding</keyword>
<dbReference type="PANTHER" id="PTHR24282">
    <property type="entry name" value="CYTOCHROME P450 FAMILY MEMBER"/>
    <property type="match status" value="1"/>
</dbReference>
<evidence type="ECO:0000256" key="7">
    <source>
        <dbReference type="ARBA" id="ARBA00023002"/>
    </source>
</evidence>
<dbReference type="AlphaFoldDB" id="S8DFK2"/>
<evidence type="ECO:0000256" key="12">
    <source>
        <dbReference type="RuleBase" id="RU000461"/>
    </source>
</evidence>
<dbReference type="InterPro" id="IPR050665">
    <property type="entry name" value="Cytochrome_P450_Monooxygen"/>
</dbReference>
<evidence type="ECO:0000313" key="15">
    <source>
        <dbReference type="Proteomes" id="UP000015453"/>
    </source>
</evidence>
<dbReference type="OrthoDB" id="1470350at2759"/>
<evidence type="ECO:0000256" key="8">
    <source>
        <dbReference type="ARBA" id="ARBA00023004"/>
    </source>
</evidence>
<evidence type="ECO:0000256" key="3">
    <source>
        <dbReference type="ARBA" id="ARBA00022617"/>
    </source>
</evidence>
<gene>
    <name evidence="14" type="ORF">M569_13218</name>
</gene>
<comment type="caution">
    <text evidence="14">The sequence shown here is derived from an EMBL/GenBank/DDBJ whole genome shotgun (WGS) entry which is preliminary data.</text>
</comment>
<dbReference type="Pfam" id="PF00067">
    <property type="entry name" value="p450"/>
    <property type="match status" value="1"/>
</dbReference>
<evidence type="ECO:0000256" key="5">
    <source>
        <dbReference type="ARBA" id="ARBA00022723"/>
    </source>
</evidence>
<keyword evidence="6 13" id="KW-1133">Transmembrane helix</keyword>
<evidence type="ECO:0000256" key="2">
    <source>
        <dbReference type="ARBA" id="ARBA00010617"/>
    </source>
</evidence>
<name>S8DFK2_9LAMI</name>
<comment type="similarity">
    <text evidence="2 12">Belongs to the cytochrome P450 family.</text>
</comment>
<evidence type="ECO:0000256" key="1">
    <source>
        <dbReference type="ARBA" id="ARBA00004167"/>
    </source>
</evidence>
<dbReference type="PANTHER" id="PTHR24282:SF273">
    <property type="entry name" value="CYTOCHROME P450 CYP72A219-LIKE"/>
    <property type="match status" value="1"/>
</dbReference>
<dbReference type="PRINTS" id="PR00463">
    <property type="entry name" value="EP450I"/>
</dbReference>
<organism evidence="14 15">
    <name type="scientific">Genlisea aurea</name>
    <dbReference type="NCBI Taxonomy" id="192259"/>
    <lineage>
        <taxon>Eukaryota</taxon>
        <taxon>Viridiplantae</taxon>
        <taxon>Streptophyta</taxon>
        <taxon>Embryophyta</taxon>
        <taxon>Tracheophyta</taxon>
        <taxon>Spermatophyta</taxon>
        <taxon>Magnoliopsida</taxon>
        <taxon>eudicotyledons</taxon>
        <taxon>Gunneridae</taxon>
        <taxon>Pentapetalae</taxon>
        <taxon>asterids</taxon>
        <taxon>lamiids</taxon>
        <taxon>Lamiales</taxon>
        <taxon>Lentibulariaceae</taxon>
        <taxon>Genlisea</taxon>
    </lineage>
</organism>
<dbReference type="InterPro" id="IPR001128">
    <property type="entry name" value="Cyt_P450"/>
</dbReference>
<keyword evidence="15" id="KW-1185">Reference proteome</keyword>
<sequence length="498" mass="56725">VVAAFVSAAAVLIFWIRFLNWAYLRPKRLEKLLRKQGFKGNRYRFVSGDSKEIQQIDWSCRRNPINLGDDIKPNVAGFFAKSIKTYGNCCFYWAGPTPTVILNDPEMVKEVLNKPDFYGRPRSSNPLGRLLARGLVHLEGQKWLKHRRLMNPAFHLDKLKLMLPAFKSSCEEVLNEWEKKLSFSAEIDVWPYIQTIASDSISRTAFGSSYEEGRKIFQLQREQAEYVLEAMSAAVYVPGSQYLPTRRNRRMKEIDREVVAVIRGLIRRRMDAGGEERGDDLLGLMLESNEMEQPRGGMSMDDIVEECKLFYLAGQETTAALILWTMVLLGRHPEWQDKSREEVLHVFGKNTPDFEGLTRLRVVNKVLLEVLRLYPSLSSIGRRVKEQVKVGEVTLPAGVNVTLPIIFLHHDAEIWGADALEFNPERFGARIGGGAYIPFSWGPRVCIGQAFAMVEAKIAVSMILQSFSFRLSPSYVHAPITRITTQPQHGARLILHKL</sequence>
<evidence type="ECO:0000256" key="9">
    <source>
        <dbReference type="ARBA" id="ARBA00023033"/>
    </source>
</evidence>
<keyword evidence="10 13" id="KW-0472">Membrane</keyword>
<dbReference type="EMBL" id="AUSU01006736">
    <property type="protein sequence ID" value="EPS61578.1"/>
    <property type="molecule type" value="Genomic_DNA"/>
</dbReference>
<dbReference type="GO" id="GO:0004497">
    <property type="term" value="F:monooxygenase activity"/>
    <property type="evidence" value="ECO:0007669"/>
    <property type="project" value="UniProtKB-KW"/>
</dbReference>
<protein>
    <recommendedName>
        <fullName evidence="16">Cytochrome P450</fullName>
    </recommendedName>
</protein>
<feature type="binding site" description="axial binding residue" evidence="11">
    <location>
        <position position="446"/>
    </location>
    <ligand>
        <name>heme</name>
        <dbReference type="ChEBI" id="CHEBI:30413"/>
    </ligand>
    <ligandPart>
        <name>Fe</name>
        <dbReference type="ChEBI" id="CHEBI:18248"/>
    </ligandPart>
</feature>
<keyword evidence="9 12" id="KW-0503">Monooxygenase</keyword>
<keyword evidence="4 13" id="KW-0812">Transmembrane</keyword>
<evidence type="ECO:0000313" key="14">
    <source>
        <dbReference type="EMBL" id="EPS61578.1"/>
    </source>
</evidence>
<keyword evidence="3 11" id="KW-0349">Heme</keyword>
<dbReference type="InterPro" id="IPR002401">
    <property type="entry name" value="Cyt_P450_E_grp-I"/>
</dbReference>
<dbReference type="Gene3D" id="1.10.630.10">
    <property type="entry name" value="Cytochrome P450"/>
    <property type="match status" value="1"/>
</dbReference>
<dbReference type="GO" id="GO:0016020">
    <property type="term" value="C:membrane"/>
    <property type="evidence" value="ECO:0007669"/>
    <property type="project" value="UniProtKB-SubCell"/>
</dbReference>
<dbReference type="PROSITE" id="PS00086">
    <property type="entry name" value="CYTOCHROME_P450"/>
    <property type="match status" value="1"/>
</dbReference>
<evidence type="ECO:0000256" key="6">
    <source>
        <dbReference type="ARBA" id="ARBA00022989"/>
    </source>
</evidence>
<keyword evidence="7 12" id="KW-0560">Oxidoreductase</keyword>
<comment type="subcellular location">
    <subcellularLocation>
        <location evidence="1">Membrane</location>
        <topology evidence="1">Single-pass membrane protein</topology>
    </subcellularLocation>
</comment>
<evidence type="ECO:0000256" key="11">
    <source>
        <dbReference type="PIRSR" id="PIRSR602401-1"/>
    </source>
</evidence>